<dbReference type="PANTHER" id="PTHR43217">
    <property type="entry name" value="SUCCINATE SEMIALDEHYDE DEHYDROGENASE [NAD(P)+] SAD"/>
    <property type="match status" value="1"/>
</dbReference>
<dbReference type="InterPro" id="IPR015590">
    <property type="entry name" value="Aldehyde_DH_dom"/>
</dbReference>
<evidence type="ECO:0000256" key="3">
    <source>
        <dbReference type="ARBA" id="ARBA00023002"/>
    </source>
</evidence>
<dbReference type="EMBL" id="JAAIJR010000129">
    <property type="protein sequence ID" value="NEX22831.1"/>
    <property type="molecule type" value="Genomic_DNA"/>
</dbReference>
<sequence>MPKRFESTNPHTGDLIETLAPMTAAALEQALAAAADQAPAWAKQGISERCDLLRAVAKLLRERKSALARLMTLEMGKLIAEAEAEVEKCALVCDYYADNAESQLADTSVASDASRSLIAYQPLGVLMAIMPWNFPFWQVFRCAAPALAAGNTLVLKHASNVPRCALTMEALFRDAGAPPDVFQTLLIDAKTAEGVVADARIRGVSLTGSETAGRRVASIAGEHLKKTVLELGGSDAFVVLEDADLELAVSTAVKARFMNAGQSCIAAKRFILVETIADGFVDAFKAAIAALNPGDPLEETTTLAPLARKDLREILHAQVEASLGAGAALVTGGQALDGPGWHYAATLLDKVAPGMPAYADELFGPVASVIRAKNADAALEIANDSRFGLGGSVWTADKARGEGFARQMACGCAFVNGMVKSDPRLPFGGIKDSGYGRELGTPGIHEFVNAKTLWIG</sequence>
<dbReference type="InterPro" id="IPR016161">
    <property type="entry name" value="Ald_DH/histidinol_DH"/>
</dbReference>
<protein>
    <submittedName>
        <fullName evidence="5">NAD-dependent succinate-semialdehyde dehydrogenase</fullName>
    </submittedName>
</protein>
<organism evidence="5 6">
    <name type="scientific">Thiorhodococcus mannitoliphagus</name>
    <dbReference type="NCBI Taxonomy" id="329406"/>
    <lineage>
        <taxon>Bacteria</taxon>
        <taxon>Pseudomonadati</taxon>
        <taxon>Pseudomonadota</taxon>
        <taxon>Gammaproteobacteria</taxon>
        <taxon>Chromatiales</taxon>
        <taxon>Chromatiaceae</taxon>
        <taxon>Thiorhodococcus</taxon>
    </lineage>
</organism>
<keyword evidence="3" id="KW-0560">Oxidoreductase</keyword>
<evidence type="ECO:0000313" key="5">
    <source>
        <dbReference type="EMBL" id="NEX22831.1"/>
    </source>
</evidence>
<keyword evidence="6" id="KW-1185">Reference proteome</keyword>
<dbReference type="Gene3D" id="3.40.605.10">
    <property type="entry name" value="Aldehyde Dehydrogenase, Chain A, domain 1"/>
    <property type="match status" value="1"/>
</dbReference>
<evidence type="ECO:0000259" key="4">
    <source>
        <dbReference type="Pfam" id="PF00171"/>
    </source>
</evidence>
<dbReference type="InterPro" id="IPR047110">
    <property type="entry name" value="GABD/Sad-like"/>
</dbReference>
<dbReference type="InterPro" id="IPR016163">
    <property type="entry name" value="Ald_DH_C"/>
</dbReference>
<proteinExistence type="inferred from homology"/>
<dbReference type="PROSITE" id="PS00070">
    <property type="entry name" value="ALDEHYDE_DEHYDR_CYS"/>
    <property type="match status" value="1"/>
</dbReference>
<dbReference type="InterPro" id="IPR016160">
    <property type="entry name" value="Ald_DH_CS_CYS"/>
</dbReference>
<dbReference type="GO" id="GO:0004777">
    <property type="term" value="F:succinate-semialdehyde dehydrogenase (NAD+) activity"/>
    <property type="evidence" value="ECO:0007669"/>
    <property type="project" value="TreeGrafter"/>
</dbReference>
<dbReference type="RefSeq" id="WP_164655924.1">
    <property type="nucleotide sequence ID" value="NZ_JAAIJR010000129.1"/>
</dbReference>
<dbReference type="CDD" id="cd07100">
    <property type="entry name" value="ALDH_SSADH1_GabD1"/>
    <property type="match status" value="1"/>
</dbReference>
<feature type="domain" description="Aldehyde dehydrogenase" evidence="4">
    <location>
        <begin position="3"/>
        <end position="452"/>
    </location>
</feature>
<dbReference type="InterPro" id="IPR044148">
    <property type="entry name" value="ALDH_GabD1-like"/>
</dbReference>
<comment type="caution">
    <text evidence="5">The sequence shown here is derived from an EMBL/GenBank/DDBJ whole genome shotgun (WGS) entry which is preliminary data.</text>
</comment>
<accession>A0A6P1E0L4</accession>
<reference evidence="5 6" key="2">
    <citation type="submission" date="2020-02" db="EMBL/GenBank/DDBJ databases">
        <title>Genome sequences of Thiorhodococcus mannitoliphagus and Thiorhodococcus minor, purple sulfur photosynthetic bacteria in the gammaproteobacterial family, Chromatiaceae.</title>
        <authorList>
            <person name="Aviles F.A."/>
            <person name="Meyer T.E."/>
            <person name="Kyndt J.A."/>
        </authorList>
    </citation>
    <scope>NUCLEOTIDE SEQUENCE [LARGE SCALE GENOMIC DNA]</scope>
    <source>
        <strain evidence="5 6">DSM 18266</strain>
    </source>
</reference>
<dbReference type="Proteomes" id="UP000471640">
    <property type="component" value="Unassembled WGS sequence"/>
</dbReference>
<evidence type="ECO:0000256" key="2">
    <source>
        <dbReference type="ARBA" id="ARBA00022857"/>
    </source>
</evidence>
<gene>
    <name evidence="5" type="ORF">G3480_21435</name>
</gene>
<evidence type="ECO:0000256" key="1">
    <source>
        <dbReference type="ARBA" id="ARBA00009986"/>
    </source>
</evidence>
<dbReference type="AlphaFoldDB" id="A0A6P1E0L4"/>
<dbReference type="SUPFAM" id="SSF53720">
    <property type="entry name" value="ALDH-like"/>
    <property type="match status" value="1"/>
</dbReference>
<dbReference type="GO" id="GO:0004030">
    <property type="term" value="F:aldehyde dehydrogenase [NAD(P)+] activity"/>
    <property type="evidence" value="ECO:0007669"/>
    <property type="project" value="InterPro"/>
</dbReference>
<dbReference type="Gene3D" id="3.40.309.10">
    <property type="entry name" value="Aldehyde Dehydrogenase, Chain A, domain 2"/>
    <property type="match status" value="1"/>
</dbReference>
<evidence type="ECO:0000313" key="6">
    <source>
        <dbReference type="Proteomes" id="UP000471640"/>
    </source>
</evidence>
<name>A0A6P1E0L4_9GAMM</name>
<keyword evidence="2" id="KW-0521">NADP</keyword>
<dbReference type="PANTHER" id="PTHR43217:SF1">
    <property type="entry name" value="SUCCINATE SEMIALDEHYDE DEHYDROGENASE [NAD(P)+] SAD"/>
    <property type="match status" value="1"/>
</dbReference>
<comment type="similarity">
    <text evidence="1">Belongs to the aldehyde dehydrogenase family.</text>
</comment>
<dbReference type="InterPro" id="IPR016162">
    <property type="entry name" value="Ald_DH_N"/>
</dbReference>
<dbReference type="FunFam" id="3.40.605.10:FF:000012">
    <property type="entry name" value="NAD-dependent succinate-semialdehyde dehydrogenase"/>
    <property type="match status" value="1"/>
</dbReference>
<dbReference type="FunFam" id="3.40.309.10:FF:000010">
    <property type="entry name" value="Gamma-aminobutyraldehyde dehydrogenase"/>
    <property type="match status" value="1"/>
</dbReference>
<reference evidence="6" key="1">
    <citation type="journal article" date="2020" name="Microbiol. Resour. Announc.">
        <title>Draft Genome Sequences of Thiorhodococcus mannitoliphagus and Thiorhodococcus minor, Purple Sulfur Photosynthetic Bacteria in the Gammaproteobacterial Family Chromatiaceae.</title>
        <authorList>
            <person name="Aviles F.A."/>
            <person name="Meyer T.E."/>
            <person name="Kyndt J.A."/>
        </authorList>
    </citation>
    <scope>NUCLEOTIDE SEQUENCE [LARGE SCALE GENOMIC DNA]</scope>
    <source>
        <strain evidence="6">DSM 18266</strain>
    </source>
</reference>
<dbReference type="Pfam" id="PF00171">
    <property type="entry name" value="Aldedh"/>
    <property type="match status" value="1"/>
</dbReference>